<protein>
    <recommendedName>
        <fullName evidence="2">Fe/B12 periplasmic-binding domain-containing protein</fullName>
    </recommendedName>
</protein>
<dbReference type="EMBL" id="QFPN01000001">
    <property type="protein sequence ID" value="PZQ18845.1"/>
    <property type="molecule type" value="Genomic_DNA"/>
</dbReference>
<name>A0A2W5KVT2_ANCNO</name>
<dbReference type="PANTHER" id="PTHR30535:SF4">
    <property type="entry name" value="HEMIN-BINDING PERIPLASMIC PROTEIN HMUT"/>
    <property type="match status" value="1"/>
</dbReference>
<dbReference type="Pfam" id="PF01497">
    <property type="entry name" value="Peripla_BP_2"/>
    <property type="match status" value="1"/>
</dbReference>
<feature type="signal peptide" evidence="1">
    <location>
        <begin position="1"/>
        <end position="28"/>
    </location>
</feature>
<evidence type="ECO:0000313" key="3">
    <source>
        <dbReference type="EMBL" id="PZQ18845.1"/>
    </source>
</evidence>
<dbReference type="SUPFAM" id="SSF53807">
    <property type="entry name" value="Helical backbone' metal receptor"/>
    <property type="match status" value="1"/>
</dbReference>
<evidence type="ECO:0000256" key="1">
    <source>
        <dbReference type="SAM" id="SignalP"/>
    </source>
</evidence>
<evidence type="ECO:0000313" key="4">
    <source>
        <dbReference type="Proteomes" id="UP000249577"/>
    </source>
</evidence>
<proteinExistence type="predicted"/>
<feature type="chain" id="PRO_5016152416" description="Fe/B12 periplasmic-binding domain-containing protein" evidence="1">
    <location>
        <begin position="29"/>
        <end position="306"/>
    </location>
</feature>
<keyword evidence="1" id="KW-0732">Signal</keyword>
<dbReference type="AlphaFoldDB" id="A0A2W5KVT2"/>
<comment type="caution">
    <text evidence="3">The sequence shown here is derived from an EMBL/GenBank/DDBJ whole genome shotgun (WGS) entry which is preliminary data.</text>
</comment>
<accession>A0A2W5KVT2</accession>
<dbReference type="PROSITE" id="PS50983">
    <property type="entry name" value="FE_B12_PBP"/>
    <property type="match status" value="1"/>
</dbReference>
<sequence>MMSIDRRSLVLGALAVPGVACLSRAARAAAPSRIVALGGAATEILYALGAGDRIAGVDVSSGYPAAARAKPNVGYYRSLSAEGVLALGPDLIVATDGAGPKEALDVLKSASVRLVQLEEAKTAADAAERIRLVAGAIGERERGEEVARAVAEDLAALETALASVPKRRNALVLLGPPRGGGLMAAGAGSSGAHALALAGADNAASALSGWKPLSDEAAYAMAPDAIVVLQTSAPLSPEEIARHPGLAGSPAVRENRVIAADALGFIGFGPRVAQATRAVAAGIYPEASLPALPERAWTVDRTPAKR</sequence>
<dbReference type="InterPro" id="IPR002491">
    <property type="entry name" value="ABC_transptr_periplasmic_BD"/>
</dbReference>
<evidence type="ECO:0000259" key="2">
    <source>
        <dbReference type="PROSITE" id="PS50983"/>
    </source>
</evidence>
<dbReference type="InterPro" id="IPR050902">
    <property type="entry name" value="ABC_Transporter_SBP"/>
</dbReference>
<dbReference type="PANTHER" id="PTHR30535">
    <property type="entry name" value="VITAMIN B12-BINDING PROTEIN"/>
    <property type="match status" value="1"/>
</dbReference>
<reference evidence="3 4" key="1">
    <citation type="submission" date="2017-08" db="EMBL/GenBank/DDBJ databases">
        <title>Infants hospitalized years apart are colonized by the same room-sourced microbial strains.</title>
        <authorList>
            <person name="Brooks B."/>
            <person name="Olm M.R."/>
            <person name="Firek B.A."/>
            <person name="Baker R."/>
            <person name="Thomas B.C."/>
            <person name="Morowitz M.J."/>
            <person name="Banfield J.F."/>
        </authorList>
    </citation>
    <scope>NUCLEOTIDE SEQUENCE [LARGE SCALE GENOMIC DNA]</scope>
    <source>
        <strain evidence="3">S2_005_003_R2_43</strain>
    </source>
</reference>
<feature type="domain" description="Fe/B12 periplasmic-binding" evidence="2">
    <location>
        <begin position="33"/>
        <end position="287"/>
    </location>
</feature>
<dbReference type="Proteomes" id="UP000249577">
    <property type="component" value="Unassembled WGS sequence"/>
</dbReference>
<gene>
    <name evidence="3" type="ORF">DI565_00065</name>
</gene>
<dbReference type="Gene3D" id="3.40.50.1980">
    <property type="entry name" value="Nitrogenase molybdenum iron protein domain"/>
    <property type="match status" value="2"/>
</dbReference>
<organism evidence="3 4">
    <name type="scientific">Ancylobacter novellus</name>
    <name type="common">Thiobacillus novellus</name>
    <dbReference type="NCBI Taxonomy" id="921"/>
    <lineage>
        <taxon>Bacteria</taxon>
        <taxon>Pseudomonadati</taxon>
        <taxon>Pseudomonadota</taxon>
        <taxon>Alphaproteobacteria</taxon>
        <taxon>Hyphomicrobiales</taxon>
        <taxon>Xanthobacteraceae</taxon>
        <taxon>Ancylobacter</taxon>
    </lineage>
</organism>